<feature type="transmembrane region" description="Helical" evidence="7">
    <location>
        <begin position="349"/>
        <end position="369"/>
    </location>
</feature>
<feature type="transmembrane region" description="Helical" evidence="7">
    <location>
        <begin position="324"/>
        <end position="343"/>
    </location>
</feature>
<evidence type="ECO:0000256" key="3">
    <source>
        <dbReference type="ARBA" id="ARBA00022475"/>
    </source>
</evidence>
<evidence type="ECO:0000256" key="2">
    <source>
        <dbReference type="ARBA" id="ARBA00022448"/>
    </source>
</evidence>
<dbReference type="PANTHER" id="PTHR43045:SF1">
    <property type="entry name" value="SHIKIMATE TRANSPORTER"/>
    <property type="match status" value="1"/>
</dbReference>
<comment type="caution">
    <text evidence="9">The sequence shown here is derived from an EMBL/GenBank/DDBJ whole genome shotgun (WGS) entry which is preliminary data.</text>
</comment>
<feature type="transmembrane region" description="Helical" evidence="7">
    <location>
        <begin position="291"/>
        <end position="312"/>
    </location>
</feature>
<accession>A0ABX0SJ09</accession>
<dbReference type="PROSITE" id="PS50850">
    <property type="entry name" value="MFS"/>
    <property type="match status" value="1"/>
</dbReference>
<evidence type="ECO:0000256" key="6">
    <source>
        <dbReference type="ARBA" id="ARBA00023136"/>
    </source>
</evidence>
<feature type="transmembrane region" description="Helical" evidence="7">
    <location>
        <begin position="57"/>
        <end position="80"/>
    </location>
</feature>
<evidence type="ECO:0000259" key="8">
    <source>
        <dbReference type="PROSITE" id="PS50850"/>
    </source>
</evidence>
<evidence type="ECO:0000256" key="7">
    <source>
        <dbReference type="SAM" id="Phobius"/>
    </source>
</evidence>
<dbReference type="Gene3D" id="1.20.1250.20">
    <property type="entry name" value="MFS general substrate transporter like domains"/>
    <property type="match status" value="1"/>
</dbReference>
<evidence type="ECO:0000313" key="10">
    <source>
        <dbReference type="Proteomes" id="UP000749311"/>
    </source>
</evidence>
<keyword evidence="4 7" id="KW-0812">Transmembrane</keyword>
<dbReference type="CDD" id="cd17369">
    <property type="entry name" value="MFS_ShiA_like"/>
    <property type="match status" value="1"/>
</dbReference>
<dbReference type="EMBL" id="JAAMOZ010000001">
    <property type="protein sequence ID" value="NIH56621.1"/>
    <property type="molecule type" value="Genomic_DNA"/>
</dbReference>
<evidence type="ECO:0000313" key="9">
    <source>
        <dbReference type="EMBL" id="NIH56621.1"/>
    </source>
</evidence>
<dbReference type="Pfam" id="PF00083">
    <property type="entry name" value="Sugar_tr"/>
    <property type="match status" value="2"/>
</dbReference>
<evidence type="ECO:0000256" key="4">
    <source>
        <dbReference type="ARBA" id="ARBA00022692"/>
    </source>
</evidence>
<feature type="transmembrane region" description="Helical" evidence="7">
    <location>
        <begin position="195"/>
        <end position="214"/>
    </location>
</feature>
<reference evidence="9 10" key="1">
    <citation type="submission" date="2020-02" db="EMBL/GenBank/DDBJ databases">
        <title>Sequencing the genomes of 1000 actinobacteria strains.</title>
        <authorList>
            <person name="Klenk H.-P."/>
        </authorList>
    </citation>
    <scope>NUCLEOTIDE SEQUENCE [LARGE SCALE GENOMIC DNA]</scope>
    <source>
        <strain evidence="9 10">DSM 19609</strain>
    </source>
</reference>
<dbReference type="InterPro" id="IPR036259">
    <property type="entry name" value="MFS_trans_sf"/>
</dbReference>
<feature type="transmembrane region" description="Helical" evidence="7">
    <location>
        <begin position="235"/>
        <end position="257"/>
    </location>
</feature>
<comment type="subcellular location">
    <subcellularLocation>
        <location evidence="1">Cell membrane</location>
        <topology evidence="1">Multi-pass membrane protein</topology>
    </subcellularLocation>
</comment>
<name>A0ABX0SJ09_9ACTN</name>
<feature type="transmembrane region" description="Helical" evidence="7">
    <location>
        <begin position="120"/>
        <end position="147"/>
    </location>
</feature>
<evidence type="ECO:0000256" key="5">
    <source>
        <dbReference type="ARBA" id="ARBA00022989"/>
    </source>
</evidence>
<feature type="transmembrane region" description="Helical" evidence="7">
    <location>
        <begin position="92"/>
        <end position="114"/>
    </location>
</feature>
<evidence type="ECO:0000256" key="1">
    <source>
        <dbReference type="ARBA" id="ARBA00004651"/>
    </source>
</evidence>
<sequence>MAQSFSGQLQPTAAERHRVVGATIVGTTVEWYDFFIYANLAALVFQKLFFEPAGEEFATLLSLFTIGLSFLFRPLGAFLAGHFGDKLGRKPILVVTLLLMGAATTLVGLLPTFASAGMLAPILLIFLRILQGISAGGEWGGAVLMAVEHAPYGRRGAYGAFPQLGVPLGLLLASGMISGVSGVSPLISETFFDEWGWRIPFLFSIVLVVVGYYVRRSVEESPVFQEIAQAARQESAPIVVVFGKYGWLVVLCAFLFAGNNASGYMTAGGFLQSYATRPLDAGGLLGMNRTLVFGFVMIASAVWLVSTLVSGYICDMIGRRKTFIIGWLAQLVAVWLLFPLVNMGPERPLMFLAGVSVFAIPLGITYGPISSLYAETFPASVRFSGVSISYAIGAIIGGAFAPFVAQWLLQTFGTWVVIAVYLSIMTALGLTATLLLRARDNVPLDHGFEASGQWSTYQAEEVEVAGAAT</sequence>
<keyword evidence="3" id="KW-1003">Cell membrane</keyword>
<keyword evidence="2" id="KW-0813">Transport</keyword>
<feature type="transmembrane region" description="Helical" evidence="7">
    <location>
        <begin position="390"/>
        <end position="409"/>
    </location>
</feature>
<feature type="domain" description="Major facilitator superfamily (MFS) profile" evidence="8">
    <location>
        <begin position="19"/>
        <end position="441"/>
    </location>
</feature>
<dbReference type="PANTHER" id="PTHR43045">
    <property type="entry name" value="SHIKIMATE TRANSPORTER"/>
    <property type="match status" value="1"/>
</dbReference>
<dbReference type="Proteomes" id="UP000749311">
    <property type="component" value="Unassembled WGS sequence"/>
</dbReference>
<proteinExistence type="predicted"/>
<keyword evidence="6 7" id="KW-0472">Membrane</keyword>
<dbReference type="InterPro" id="IPR005828">
    <property type="entry name" value="MFS_sugar_transport-like"/>
</dbReference>
<feature type="transmembrane region" description="Helical" evidence="7">
    <location>
        <begin position="159"/>
        <end position="183"/>
    </location>
</feature>
<gene>
    <name evidence="9" type="ORF">FB473_001266</name>
</gene>
<keyword evidence="10" id="KW-1185">Reference proteome</keyword>
<organism evidence="9 10">
    <name type="scientific">Brooklawnia cerclae</name>
    <dbReference type="NCBI Taxonomy" id="349934"/>
    <lineage>
        <taxon>Bacteria</taxon>
        <taxon>Bacillati</taxon>
        <taxon>Actinomycetota</taxon>
        <taxon>Actinomycetes</taxon>
        <taxon>Propionibacteriales</taxon>
        <taxon>Propionibacteriaceae</taxon>
        <taxon>Brooklawnia</taxon>
    </lineage>
</organism>
<protein>
    <submittedName>
        <fullName evidence="9">MFS family permease</fullName>
    </submittedName>
</protein>
<dbReference type="RefSeq" id="WP_167165703.1">
    <property type="nucleotide sequence ID" value="NZ_BAAAOO010000015.1"/>
</dbReference>
<dbReference type="SUPFAM" id="SSF103473">
    <property type="entry name" value="MFS general substrate transporter"/>
    <property type="match status" value="1"/>
</dbReference>
<feature type="transmembrane region" description="Helical" evidence="7">
    <location>
        <begin position="415"/>
        <end position="436"/>
    </location>
</feature>
<dbReference type="InterPro" id="IPR020846">
    <property type="entry name" value="MFS_dom"/>
</dbReference>
<keyword evidence="5 7" id="KW-1133">Transmembrane helix</keyword>